<comment type="caution">
    <text evidence="1">The sequence shown here is derived from an EMBL/GenBank/DDBJ whole genome shotgun (WGS) entry which is preliminary data.</text>
</comment>
<dbReference type="STRING" id="1658174.A0A1J9PWG3"/>
<dbReference type="OrthoDB" id="408152at2759"/>
<dbReference type="PANTHER" id="PTHR36978">
    <property type="entry name" value="P-LOOP CONTAINING NUCLEOTIDE TRIPHOSPHATE HYDROLASE"/>
    <property type="match status" value="1"/>
</dbReference>
<proteinExistence type="predicted"/>
<dbReference type="PANTHER" id="PTHR36978:SF4">
    <property type="entry name" value="P-LOOP CONTAINING NUCLEOSIDE TRIPHOSPHATE HYDROLASE PROTEIN"/>
    <property type="match status" value="1"/>
</dbReference>
<dbReference type="Gene3D" id="3.40.50.300">
    <property type="entry name" value="P-loop containing nucleotide triphosphate hydrolases"/>
    <property type="match status" value="1"/>
</dbReference>
<gene>
    <name evidence="1" type="ORF">ACJ73_08028</name>
</gene>
<dbReference type="Proteomes" id="UP000242791">
    <property type="component" value="Unassembled WGS sequence"/>
</dbReference>
<keyword evidence="2" id="KW-1185">Reference proteome</keyword>
<name>A0A1J9PWG3_9EURO</name>
<dbReference type="InterPro" id="IPR027417">
    <property type="entry name" value="P-loop_NTPase"/>
</dbReference>
<evidence type="ECO:0000313" key="1">
    <source>
        <dbReference type="EMBL" id="OJD20638.1"/>
    </source>
</evidence>
<dbReference type="AlphaFoldDB" id="A0A1J9PWG3"/>
<reference evidence="1 2" key="1">
    <citation type="submission" date="2015-08" db="EMBL/GenBank/DDBJ databases">
        <title>Emmonsia species relationships and genome sequence.</title>
        <authorList>
            <person name="Cuomo C.A."/>
            <person name="Schwartz I.S."/>
            <person name="Kenyon C."/>
            <person name="De Hoog G.S."/>
            <person name="Govender N.P."/>
            <person name="Botha A."/>
            <person name="Moreno L."/>
            <person name="De Vries M."/>
            <person name="Munoz J.F."/>
            <person name="Stielow J.B."/>
        </authorList>
    </citation>
    <scope>NUCLEOTIDE SEQUENCE [LARGE SCALE GENOMIC DNA]</scope>
    <source>
        <strain evidence="1 2">EI222</strain>
    </source>
</reference>
<evidence type="ECO:0000313" key="2">
    <source>
        <dbReference type="Proteomes" id="UP000242791"/>
    </source>
</evidence>
<accession>A0A1J9PWG3</accession>
<sequence>TCVIGAYYTWPSLFMRYLLEPFITVRPGAVLNKLDFALFNATNLAGREHNARDTYRRHYANVRRLVPKERLLEYKLGSGWEPLCEFFGKEVPGPEVEFPCMNRRVRSLRNCLRSSACAGCDCLGVGKVVDMIKLLFSKRVKEVGSFQEIKPARGI</sequence>
<dbReference type="EMBL" id="LGTZ01001775">
    <property type="protein sequence ID" value="OJD20638.1"/>
    <property type="molecule type" value="Genomic_DNA"/>
</dbReference>
<organism evidence="1 2">
    <name type="scientific">Blastomyces percursus</name>
    <dbReference type="NCBI Taxonomy" id="1658174"/>
    <lineage>
        <taxon>Eukaryota</taxon>
        <taxon>Fungi</taxon>
        <taxon>Dikarya</taxon>
        <taxon>Ascomycota</taxon>
        <taxon>Pezizomycotina</taxon>
        <taxon>Eurotiomycetes</taxon>
        <taxon>Eurotiomycetidae</taxon>
        <taxon>Onygenales</taxon>
        <taxon>Ajellomycetaceae</taxon>
        <taxon>Blastomyces</taxon>
    </lineage>
</organism>
<dbReference type="InterPro" id="IPR040632">
    <property type="entry name" value="Sulfotransfer_4"/>
</dbReference>
<dbReference type="Pfam" id="PF17784">
    <property type="entry name" value="Sulfotransfer_4"/>
    <property type="match status" value="1"/>
</dbReference>
<dbReference type="VEuPathDB" id="FungiDB:ACJ73_08028"/>
<protein>
    <submittedName>
        <fullName evidence="1">Uncharacterized protein</fullName>
    </submittedName>
</protein>
<feature type="non-terminal residue" evidence="1">
    <location>
        <position position="1"/>
    </location>
</feature>